<protein>
    <submittedName>
        <fullName evidence="3">Uncharacterized protein</fullName>
    </submittedName>
</protein>
<evidence type="ECO:0000313" key="4">
    <source>
        <dbReference type="Proteomes" id="UP000784294"/>
    </source>
</evidence>
<proteinExistence type="predicted"/>
<feature type="region of interest" description="Disordered" evidence="1">
    <location>
        <begin position="123"/>
        <end position="156"/>
    </location>
</feature>
<feature type="transmembrane region" description="Helical" evidence="2">
    <location>
        <begin position="39"/>
        <end position="56"/>
    </location>
</feature>
<dbReference type="OrthoDB" id="10039049at2759"/>
<organism evidence="3 4">
    <name type="scientific">Protopolystoma xenopodis</name>
    <dbReference type="NCBI Taxonomy" id="117903"/>
    <lineage>
        <taxon>Eukaryota</taxon>
        <taxon>Metazoa</taxon>
        <taxon>Spiralia</taxon>
        <taxon>Lophotrochozoa</taxon>
        <taxon>Platyhelminthes</taxon>
        <taxon>Monogenea</taxon>
        <taxon>Polyopisthocotylea</taxon>
        <taxon>Polystomatidea</taxon>
        <taxon>Polystomatidae</taxon>
        <taxon>Protopolystoma</taxon>
    </lineage>
</organism>
<keyword evidence="2" id="KW-1133">Transmembrane helix</keyword>
<dbReference type="AlphaFoldDB" id="A0A448X4G7"/>
<keyword evidence="4" id="KW-1185">Reference proteome</keyword>
<keyword evidence="2" id="KW-0812">Transmembrane</keyword>
<evidence type="ECO:0000313" key="3">
    <source>
        <dbReference type="EMBL" id="VEL27813.1"/>
    </source>
</evidence>
<evidence type="ECO:0000256" key="1">
    <source>
        <dbReference type="SAM" id="MobiDB-lite"/>
    </source>
</evidence>
<comment type="caution">
    <text evidence="3">The sequence shown here is derived from an EMBL/GenBank/DDBJ whole genome shotgun (WGS) entry which is preliminary data.</text>
</comment>
<dbReference type="EMBL" id="CAAALY010090042">
    <property type="protein sequence ID" value="VEL27813.1"/>
    <property type="molecule type" value="Genomic_DNA"/>
</dbReference>
<dbReference type="Proteomes" id="UP000784294">
    <property type="component" value="Unassembled WGS sequence"/>
</dbReference>
<gene>
    <name evidence="3" type="ORF">PXEA_LOCUS21253</name>
</gene>
<feature type="transmembrane region" description="Helical" evidence="2">
    <location>
        <begin position="85"/>
        <end position="109"/>
    </location>
</feature>
<accession>A0A448X4G7</accession>
<feature type="compositionally biased region" description="Polar residues" evidence="1">
    <location>
        <begin position="137"/>
        <end position="153"/>
    </location>
</feature>
<reference evidence="3" key="1">
    <citation type="submission" date="2018-11" db="EMBL/GenBank/DDBJ databases">
        <authorList>
            <consortium name="Pathogen Informatics"/>
        </authorList>
    </citation>
    <scope>NUCLEOTIDE SEQUENCE</scope>
</reference>
<name>A0A448X4G7_9PLAT</name>
<keyword evidence="2" id="KW-0472">Membrane</keyword>
<evidence type="ECO:0000256" key="2">
    <source>
        <dbReference type="SAM" id="Phobius"/>
    </source>
</evidence>
<sequence>MPASNPSPPRPSKCLPEKQFFLRDSILTDLFHVSHIRSVYHIFVAIMIIFFLNTTMNDFLEKGGVVHTYHFELFVWVFGGVRDVLFAWFLMQITTLLVPYTGFSAWLILREQVMHYDQQTSIPQKQVEPEESDCNNHKPTSSVAMPAQTSGEQGLSDKRTGSLLNRLLKQDLLKTRCVNYFALLCYIVYQVATTSTPN</sequence>